<dbReference type="Proteomes" id="UP000305792">
    <property type="component" value="Unassembled WGS sequence"/>
</dbReference>
<accession>A0A4S8PHX3</accession>
<evidence type="ECO:0000313" key="2">
    <source>
        <dbReference type="Proteomes" id="UP000305792"/>
    </source>
</evidence>
<dbReference type="EMBL" id="STGX01000004">
    <property type="protein sequence ID" value="THV30208.1"/>
    <property type="molecule type" value="Genomic_DNA"/>
</dbReference>
<gene>
    <name evidence="1" type="ORF">E9998_07505</name>
</gene>
<comment type="caution">
    <text evidence="1">The sequence shown here is derived from an EMBL/GenBank/DDBJ whole genome shotgun (WGS) entry which is preliminary data.</text>
</comment>
<protein>
    <submittedName>
        <fullName evidence="1">Uncharacterized protein</fullName>
    </submittedName>
</protein>
<evidence type="ECO:0000313" key="1">
    <source>
        <dbReference type="EMBL" id="THV30208.1"/>
    </source>
</evidence>
<dbReference type="OrthoDB" id="5197529at2"/>
<sequence>MTTSEEERIVRSAVAAAADLPREVIASIGDARTLELLGATTTLAILKKYRDKPGPQQISEFADELKFRFPDAADHIKPIVIEALVRFAFGEQDILDGISSDDLQTVLFMLPYAIISEENIYGEPLDAFVAEVVAAVNAEE</sequence>
<keyword evidence="2" id="KW-1185">Reference proteome</keyword>
<dbReference type="AlphaFoldDB" id="A0A4S8PHX3"/>
<reference evidence="1 2" key="1">
    <citation type="journal article" date="2018" name="Int. J. Syst. Evol. Microbiol.">
        <title>Glycomyces paridis sp. nov., isolated from the medicinal plant Paris polyphylla.</title>
        <authorList>
            <person name="Fang X.M."/>
            <person name="Bai J.L."/>
            <person name="Su J."/>
            <person name="Zhao L.L."/>
            <person name="Liu H.Y."/>
            <person name="Ma B.P."/>
            <person name="Zhang Y.Q."/>
            <person name="Yu L.Y."/>
        </authorList>
    </citation>
    <scope>NUCLEOTIDE SEQUENCE [LARGE SCALE GENOMIC DNA]</scope>
    <source>
        <strain evidence="1 2">CPCC 204357</strain>
    </source>
</reference>
<proteinExistence type="predicted"/>
<name>A0A4S8PHX3_9ACTN</name>
<organism evidence="1 2">
    <name type="scientific">Glycomyces paridis</name>
    <dbReference type="NCBI Taxonomy" id="2126555"/>
    <lineage>
        <taxon>Bacteria</taxon>
        <taxon>Bacillati</taxon>
        <taxon>Actinomycetota</taxon>
        <taxon>Actinomycetes</taxon>
        <taxon>Glycomycetales</taxon>
        <taxon>Glycomycetaceae</taxon>
        <taxon>Glycomyces</taxon>
    </lineage>
</organism>
<dbReference type="RefSeq" id="WP_136529081.1">
    <property type="nucleotide sequence ID" value="NZ_STGX01000004.1"/>
</dbReference>